<dbReference type="GO" id="GO:0008017">
    <property type="term" value="F:microtubule binding"/>
    <property type="evidence" value="ECO:0007669"/>
    <property type="project" value="InterPro"/>
</dbReference>
<name>A0AAW0ESL5_9TRYP</name>
<dbReference type="GO" id="GO:0060271">
    <property type="term" value="P:cilium assembly"/>
    <property type="evidence" value="ECO:0007669"/>
    <property type="project" value="TreeGrafter"/>
</dbReference>
<dbReference type="GO" id="GO:0048731">
    <property type="term" value="P:system development"/>
    <property type="evidence" value="ECO:0007669"/>
    <property type="project" value="UniProtKB-ARBA"/>
</dbReference>
<comment type="similarity">
    <text evidence="8">Belongs to the TRAF3IP1 family.</text>
</comment>
<dbReference type="GO" id="GO:0005930">
    <property type="term" value="C:axoneme"/>
    <property type="evidence" value="ECO:0007669"/>
    <property type="project" value="UniProtKB-SubCell"/>
</dbReference>
<feature type="region of interest" description="Disordered" evidence="11">
    <location>
        <begin position="355"/>
        <end position="377"/>
    </location>
</feature>
<dbReference type="GO" id="GO:0036064">
    <property type="term" value="C:ciliary basal body"/>
    <property type="evidence" value="ECO:0007669"/>
    <property type="project" value="TreeGrafter"/>
</dbReference>
<comment type="caution">
    <text evidence="14">The sequence shown here is derived from an EMBL/GenBank/DDBJ whole genome shotgun (WGS) entry which is preliminary data.</text>
</comment>
<evidence type="ECO:0000256" key="11">
    <source>
        <dbReference type="SAM" id="MobiDB-lite"/>
    </source>
</evidence>
<dbReference type="InterPro" id="IPR042576">
    <property type="entry name" value="TRAF3IP1_N_sf"/>
</dbReference>
<keyword evidence="5 10" id="KW-0175">Coiled coil</keyword>
<protein>
    <recommendedName>
        <fullName evidence="9">TRAF3-interacting protein 1</fullName>
    </recommendedName>
</protein>
<feature type="compositionally biased region" description="Low complexity" evidence="11">
    <location>
        <begin position="221"/>
        <end position="241"/>
    </location>
</feature>
<reference evidence="14 15" key="1">
    <citation type="journal article" date="2021" name="MBio">
        <title>A New Model Trypanosomatid, Novymonas esmeraldas: Genomic Perception of Its 'Candidatus Pandoraea novymonadis' Endosymbiont.</title>
        <authorList>
            <person name="Zakharova A."/>
            <person name="Saura A."/>
            <person name="Butenko A."/>
            <person name="Podesvova L."/>
            <person name="Warmusova S."/>
            <person name="Kostygov A.Y."/>
            <person name="Nenarokova A."/>
            <person name="Lukes J."/>
            <person name="Opperdoes F.R."/>
            <person name="Yurchenko V."/>
        </authorList>
    </citation>
    <scope>NUCLEOTIDE SEQUENCE [LARGE SCALE GENOMIC DNA]</scope>
    <source>
        <strain evidence="14 15">E262AT.01</strain>
    </source>
</reference>
<dbReference type="Pfam" id="PF10243">
    <property type="entry name" value="MIP-T3"/>
    <property type="match status" value="1"/>
</dbReference>
<evidence type="ECO:0000313" key="15">
    <source>
        <dbReference type="Proteomes" id="UP001430356"/>
    </source>
</evidence>
<feature type="compositionally biased region" description="Low complexity" evidence="11">
    <location>
        <begin position="368"/>
        <end position="377"/>
    </location>
</feature>
<dbReference type="PANTHER" id="PTHR31363">
    <property type="entry name" value="TRAF3-INTERACTING PROTEIN 1"/>
    <property type="match status" value="1"/>
</dbReference>
<evidence type="ECO:0000256" key="1">
    <source>
        <dbReference type="ARBA" id="ARBA00004120"/>
    </source>
</evidence>
<keyword evidence="15" id="KW-1185">Reference proteome</keyword>
<feature type="coiled-coil region" evidence="10">
    <location>
        <begin position="426"/>
        <end position="478"/>
    </location>
</feature>
<dbReference type="Gene3D" id="1.10.418.50">
    <property type="entry name" value="Microtubule-binding protein MIP-T3"/>
    <property type="match status" value="1"/>
</dbReference>
<evidence type="ECO:0000256" key="2">
    <source>
        <dbReference type="ARBA" id="ARBA00004430"/>
    </source>
</evidence>
<keyword evidence="4" id="KW-0970">Cilium biogenesis/degradation</keyword>
<dbReference type="Pfam" id="PF17749">
    <property type="entry name" value="MIP-T3_C"/>
    <property type="match status" value="1"/>
</dbReference>
<evidence type="ECO:0000259" key="13">
    <source>
        <dbReference type="Pfam" id="PF17749"/>
    </source>
</evidence>
<dbReference type="GO" id="GO:0070507">
    <property type="term" value="P:regulation of microtubule cytoskeleton organization"/>
    <property type="evidence" value="ECO:0007669"/>
    <property type="project" value="TreeGrafter"/>
</dbReference>
<dbReference type="AlphaFoldDB" id="A0AAW0ESL5"/>
<dbReference type="EMBL" id="JAECZO010000084">
    <property type="protein sequence ID" value="KAK7196734.1"/>
    <property type="molecule type" value="Genomic_DNA"/>
</dbReference>
<evidence type="ECO:0000256" key="5">
    <source>
        <dbReference type="ARBA" id="ARBA00023054"/>
    </source>
</evidence>
<dbReference type="InterPro" id="IPR018799">
    <property type="entry name" value="TRAF3IP1"/>
</dbReference>
<feature type="compositionally biased region" description="Basic and acidic residues" evidence="11">
    <location>
        <begin position="298"/>
        <end position="307"/>
    </location>
</feature>
<organism evidence="14 15">
    <name type="scientific">Novymonas esmeraldas</name>
    <dbReference type="NCBI Taxonomy" id="1808958"/>
    <lineage>
        <taxon>Eukaryota</taxon>
        <taxon>Discoba</taxon>
        <taxon>Euglenozoa</taxon>
        <taxon>Kinetoplastea</taxon>
        <taxon>Metakinetoplastina</taxon>
        <taxon>Trypanosomatida</taxon>
        <taxon>Trypanosomatidae</taxon>
        <taxon>Novymonas</taxon>
    </lineage>
</organism>
<evidence type="ECO:0000256" key="8">
    <source>
        <dbReference type="ARBA" id="ARBA00043971"/>
    </source>
</evidence>
<dbReference type="GO" id="GO:0048513">
    <property type="term" value="P:animal organ development"/>
    <property type="evidence" value="ECO:0007669"/>
    <property type="project" value="UniProtKB-ARBA"/>
</dbReference>
<dbReference type="GO" id="GO:0030992">
    <property type="term" value="C:intraciliary transport particle B"/>
    <property type="evidence" value="ECO:0007669"/>
    <property type="project" value="TreeGrafter"/>
</dbReference>
<dbReference type="PANTHER" id="PTHR31363:SF0">
    <property type="entry name" value="TRAF3-INTERACTING PROTEIN 1"/>
    <property type="match status" value="1"/>
</dbReference>
<evidence type="ECO:0000256" key="4">
    <source>
        <dbReference type="ARBA" id="ARBA00022794"/>
    </source>
</evidence>
<evidence type="ECO:0000256" key="7">
    <source>
        <dbReference type="ARBA" id="ARBA00023273"/>
    </source>
</evidence>
<feature type="compositionally biased region" description="Basic and acidic residues" evidence="11">
    <location>
        <begin position="355"/>
        <end position="365"/>
    </location>
</feature>
<evidence type="ECO:0000256" key="10">
    <source>
        <dbReference type="SAM" id="Coils"/>
    </source>
</evidence>
<feature type="domain" description="TRAF3-interacting protein 1 N-terminal" evidence="12">
    <location>
        <begin position="5"/>
        <end position="115"/>
    </location>
</feature>
<sequence length="515" mass="54317">MDAVCEKTQKELGAVIQAPKLTEKLLSRPPFRFLHDVVMAVQKASGFPDGLFSADQMDSAKVADKKAKVDFLQQLISVVEAAIGAPVAARPSKIVAGEEPEKTNELLQQLAACAALSPAQKAAAVKKVTGGEPAAAPAAAAPAPPPAPPAAAAAPASTRKESSSAAKPAPAPAPQETEEERTKRREEERRRRHEEKKREAEKAKAAAAATETSSRPKEESSSPAAAAAAAAAAGASSGAAAEPERHRHREEKKRESVDAVADTATTSARKAPPRPKPTHQVIEAQNAAGATPAVGVIRESKRSKADAVNEEDEKEDWQKVAEQYDAKPAARTAAVAEDVDVKGLLGQQALKAKRDQEAAARRGEDGADGAAAASAARSDGGIVIRSSKNTASRGAGGHALGDSDLTQLREQLQLLTKASNPLGKFLEAIHDDIDSMTRELEMWRSESRSQALAAAEARRQTEESLQEIFANLQNLEDAITDQVLKTNNLRHAILANDAAMEAMMRTIVNPDITAQ</sequence>
<evidence type="ECO:0000259" key="12">
    <source>
        <dbReference type="Pfam" id="PF10243"/>
    </source>
</evidence>
<feature type="region of interest" description="Disordered" evidence="11">
    <location>
        <begin position="135"/>
        <end position="318"/>
    </location>
</feature>
<keyword evidence="7" id="KW-0966">Cell projection</keyword>
<feature type="compositionally biased region" description="Basic and acidic residues" evidence="11">
    <location>
        <begin position="180"/>
        <end position="189"/>
    </location>
</feature>
<keyword evidence="3" id="KW-0963">Cytoplasm</keyword>
<accession>A0AAW0ESL5</accession>
<dbReference type="GO" id="GO:0042073">
    <property type="term" value="P:intraciliary transport"/>
    <property type="evidence" value="ECO:0007669"/>
    <property type="project" value="TreeGrafter"/>
</dbReference>
<feature type="compositionally biased region" description="Low complexity" evidence="11">
    <location>
        <begin position="258"/>
        <end position="268"/>
    </location>
</feature>
<proteinExistence type="inferred from homology"/>
<gene>
    <name evidence="14" type="ORF">NESM_000613200</name>
</gene>
<evidence type="ECO:0000256" key="3">
    <source>
        <dbReference type="ARBA" id="ARBA00022490"/>
    </source>
</evidence>
<comment type="subcellular location">
    <subcellularLocation>
        <location evidence="2">Cytoplasm</location>
        <location evidence="2">Cytoskeleton</location>
        <location evidence="2">Cilium axoneme</location>
    </subcellularLocation>
    <subcellularLocation>
        <location evidence="1">Cytoplasm</location>
        <location evidence="1">Cytoskeleton</location>
        <location evidence="1">Cilium basal body</location>
    </subcellularLocation>
</comment>
<evidence type="ECO:0000313" key="14">
    <source>
        <dbReference type="EMBL" id="KAK7196734.1"/>
    </source>
</evidence>
<evidence type="ECO:0000256" key="9">
    <source>
        <dbReference type="ARBA" id="ARBA00070492"/>
    </source>
</evidence>
<dbReference type="InterPro" id="IPR040468">
    <property type="entry name" value="TRAF3IP1_N"/>
</dbReference>
<keyword evidence="6" id="KW-0206">Cytoskeleton</keyword>
<dbReference type="InterPro" id="IPR041476">
    <property type="entry name" value="TRAF3IP1_C"/>
</dbReference>
<dbReference type="Proteomes" id="UP001430356">
    <property type="component" value="Unassembled WGS sequence"/>
</dbReference>
<feature type="domain" description="TRAF3-interacting protein 1 C-terminal" evidence="13">
    <location>
        <begin position="337"/>
        <end position="507"/>
    </location>
</feature>
<dbReference type="FunFam" id="1.10.418.50:FF:000001">
    <property type="entry name" value="TRAF3-interacting protein 1 isoform X1"/>
    <property type="match status" value="1"/>
</dbReference>
<evidence type="ECO:0000256" key="6">
    <source>
        <dbReference type="ARBA" id="ARBA00023212"/>
    </source>
</evidence>